<reference evidence="3" key="1">
    <citation type="journal article" date="2008" name="PLoS ONE">
        <title>Survival in nuclear waste, extreme resistance, and potential applications gleaned from the genome sequence of Kineococcus radiotolerans SRS30216.</title>
        <authorList>
            <person name="Bagwell C.E."/>
            <person name="Bhat S."/>
            <person name="Hawkins G.M."/>
            <person name="Smith B.W."/>
            <person name="Biswas T."/>
            <person name="Hoover T.R."/>
            <person name="Saunders E."/>
            <person name="Han C.S."/>
            <person name="Tsodikov O.V."/>
            <person name="Shimkets L.J."/>
        </authorList>
    </citation>
    <scope>NUCLEOTIDE SEQUENCE [LARGE SCALE GENOMIC DNA]</scope>
    <source>
        <strain evidence="3">ATCC BAA-149 / DSM 14245 / SRS30216</strain>
    </source>
</reference>
<protein>
    <submittedName>
        <fullName evidence="2">Uncharacterized protein</fullName>
    </submittedName>
</protein>
<gene>
    <name evidence="2" type="ordered locus">Krad_4594</name>
</gene>
<feature type="region of interest" description="Disordered" evidence="1">
    <location>
        <begin position="79"/>
        <end position="101"/>
    </location>
</feature>
<dbReference type="RefSeq" id="WP_012001969.1">
    <property type="nucleotide sequence ID" value="NC_009806.1"/>
</dbReference>
<dbReference type="HOGENOM" id="CLU_2287744_0_0_11"/>
<feature type="compositionally biased region" description="Polar residues" evidence="1">
    <location>
        <begin position="1"/>
        <end position="17"/>
    </location>
</feature>
<name>A6WGW4_KINRD</name>
<feature type="region of interest" description="Disordered" evidence="1">
    <location>
        <begin position="1"/>
        <end position="39"/>
    </location>
</feature>
<dbReference type="AlphaFoldDB" id="A6WGW4"/>
<feature type="compositionally biased region" description="Basic residues" evidence="1">
    <location>
        <begin position="22"/>
        <end position="31"/>
    </location>
</feature>
<evidence type="ECO:0000256" key="1">
    <source>
        <dbReference type="SAM" id="MobiDB-lite"/>
    </source>
</evidence>
<keyword evidence="2" id="KW-0614">Plasmid</keyword>
<accession>A6WGW4</accession>
<sequence length="101" mass="11616">MTQTQTELQPSMQSQPSVPGYRPHRSHRSQAQRHEHTAAVAMRRTAPWTPLEDEELAACVSADDLEAFALRWSRTFRAVEQRRRRPRPPRNAAVRTGTGWV</sequence>
<dbReference type="Proteomes" id="UP000001116">
    <property type="component" value="Plasmid pKRAD01"/>
</dbReference>
<evidence type="ECO:0000313" key="3">
    <source>
        <dbReference type="Proteomes" id="UP000001116"/>
    </source>
</evidence>
<organism evidence="2 3">
    <name type="scientific">Kineococcus radiotolerans (strain ATCC BAA-149 / DSM 14245 / SRS30216)</name>
    <dbReference type="NCBI Taxonomy" id="266940"/>
    <lineage>
        <taxon>Bacteria</taxon>
        <taxon>Bacillati</taxon>
        <taxon>Actinomycetota</taxon>
        <taxon>Actinomycetes</taxon>
        <taxon>Kineosporiales</taxon>
        <taxon>Kineosporiaceae</taxon>
        <taxon>Kineococcus</taxon>
    </lineage>
</organism>
<dbReference type="KEGG" id="kra:Krad_4594"/>
<evidence type="ECO:0000313" key="2">
    <source>
        <dbReference type="EMBL" id="ABS06053.1"/>
    </source>
</evidence>
<proteinExistence type="predicted"/>
<geneLocation type="plasmid" evidence="2 3">
    <name>pKRAD01</name>
</geneLocation>
<keyword evidence="3" id="KW-1185">Reference proteome</keyword>
<dbReference type="EMBL" id="CP000751">
    <property type="protein sequence ID" value="ABS06053.1"/>
    <property type="molecule type" value="Genomic_DNA"/>
</dbReference>